<gene>
    <name evidence="5" type="primary">Edg84A</name>
</gene>
<evidence type="ECO:0000256" key="2">
    <source>
        <dbReference type="PROSITE-ProRule" id="PRU00497"/>
    </source>
</evidence>
<evidence type="ECO:0000256" key="3">
    <source>
        <dbReference type="SAM" id="MobiDB-lite"/>
    </source>
</evidence>
<proteinExistence type="predicted"/>
<organism evidence="4 5">
    <name type="scientific">Drosophila kikkawai</name>
    <name type="common">Fruit fly</name>
    <dbReference type="NCBI Taxonomy" id="30033"/>
    <lineage>
        <taxon>Eukaryota</taxon>
        <taxon>Metazoa</taxon>
        <taxon>Ecdysozoa</taxon>
        <taxon>Arthropoda</taxon>
        <taxon>Hexapoda</taxon>
        <taxon>Insecta</taxon>
        <taxon>Pterygota</taxon>
        <taxon>Neoptera</taxon>
        <taxon>Endopterygota</taxon>
        <taxon>Diptera</taxon>
        <taxon>Brachycera</taxon>
        <taxon>Muscomorpha</taxon>
        <taxon>Ephydroidea</taxon>
        <taxon>Drosophilidae</taxon>
        <taxon>Drosophila</taxon>
        <taxon>Sophophora</taxon>
    </lineage>
</organism>
<evidence type="ECO:0000256" key="1">
    <source>
        <dbReference type="ARBA" id="ARBA00022460"/>
    </source>
</evidence>
<evidence type="ECO:0000313" key="4">
    <source>
        <dbReference type="Proteomes" id="UP001652661"/>
    </source>
</evidence>
<sequence>MQEICQRRVQENGENYERWSGSWGSGGSGRIWKTADRRREITLFVTFLAVAQAGLLPVKSAESDATFDPHPRYSFGYDVQDSQTGDVKSQSESRDGDVVQGQYSVNDADGYRRTVEYTADDVHGFNAVVRREPLSSAGLVIKPLAASVTPKVQFQQKPLKKLPALKPLSQASAVVHRSYAPVIHHAPVTHHVLHHAAPTHAIVSHHVPLLKSSLHHGHHPHAISYVF</sequence>
<dbReference type="InterPro" id="IPR031311">
    <property type="entry name" value="CHIT_BIND_RR_consensus"/>
</dbReference>
<accession>A0ABM4GKH5</accession>
<dbReference type="InterPro" id="IPR000618">
    <property type="entry name" value="Insect_cuticle"/>
</dbReference>
<dbReference type="InterPro" id="IPR051217">
    <property type="entry name" value="Insect_Cuticle_Struc_Prot"/>
</dbReference>
<protein>
    <submittedName>
        <fullName evidence="5">Pupal cuticle protein Edg-84A isoform X1</fullName>
    </submittedName>
</protein>
<dbReference type="Proteomes" id="UP001652661">
    <property type="component" value="Chromosome 3R"/>
</dbReference>
<dbReference type="PRINTS" id="PR00947">
    <property type="entry name" value="CUTICLE"/>
</dbReference>
<dbReference type="PANTHER" id="PTHR12236">
    <property type="entry name" value="STRUCTURAL CONTITUENT OF CUTICLE"/>
    <property type="match status" value="1"/>
</dbReference>
<evidence type="ECO:0000313" key="5">
    <source>
        <dbReference type="RefSeq" id="XP_070143222.1"/>
    </source>
</evidence>
<keyword evidence="4" id="KW-1185">Reference proteome</keyword>
<dbReference type="RefSeq" id="XP_070143222.1">
    <property type="nucleotide sequence ID" value="XM_070287121.1"/>
</dbReference>
<feature type="region of interest" description="Disordered" evidence="3">
    <location>
        <begin position="72"/>
        <end position="98"/>
    </location>
</feature>
<dbReference type="PANTHER" id="PTHR12236:SF86">
    <property type="entry name" value="CCP84AC-RELATED"/>
    <property type="match status" value="1"/>
</dbReference>
<dbReference type="PROSITE" id="PS51155">
    <property type="entry name" value="CHIT_BIND_RR_2"/>
    <property type="match status" value="1"/>
</dbReference>
<dbReference type="Pfam" id="PF00379">
    <property type="entry name" value="Chitin_bind_4"/>
    <property type="match status" value="1"/>
</dbReference>
<dbReference type="GeneID" id="108080452"/>
<reference evidence="5" key="1">
    <citation type="submission" date="2025-08" db="UniProtKB">
        <authorList>
            <consortium name="RefSeq"/>
        </authorList>
    </citation>
    <scope>IDENTIFICATION</scope>
    <source>
        <strain evidence="5">14028-0561.14</strain>
        <tissue evidence="5">Whole fly</tissue>
    </source>
</reference>
<keyword evidence="1 2" id="KW-0193">Cuticle</keyword>
<dbReference type="PROSITE" id="PS00233">
    <property type="entry name" value="CHIT_BIND_RR_1"/>
    <property type="match status" value="1"/>
</dbReference>
<name>A0ABM4GKH5_DROKI</name>